<protein>
    <submittedName>
        <fullName evidence="2">Penicillin-binding transpeptidase domain-containing protein</fullName>
    </submittedName>
</protein>
<evidence type="ECO:0000259" key="1">
    <source>
        <dbReference type="Pfam" id="PF00905"/>
    </source>
</evidence>
<feature type="domain" description="Penicillin-binding protein transpeptidase" evidence="1">
    <location>
        <begin position="1"/>
        <end position="70"/>
    </location>
</feature>
<sequence>MLIALETGTIKDENEIIKWPGKTDTVKYGYRPDIYRDITVKEAFEVSAGWAFIELSKRIGKNKYLKYLSECN</sequence>
<keyword evidence="3" id="KW-1185">Reference proteome</keyword>
<proteinExistence type="predicted"/>
<dbReference type="Proteomes" id="UP001566204">
    <property type="component" value="Unassembled WGS sequence"/>
</dbReference>
<dbReference type="SUPFAM" id="SSF56601">
    <property type="entry name" value="beta-lactamase/transpeptidase-like"/>
    <property type="match status" value="1"/>
</dbReference>
<dbReference type="Pfam" id="PF00905">
    <property type="entry name" value="Transpeptidase"/>
    <property type="match status" value="1"/>
</dbReference>
<organism evidence="2 3">
    <name type="scientific">Sphingobacterium thalpophilum</name>
    <dbReference type="NCBI Taxonomy" id="259"/>
    <lineage>
        <taxon>Bacteria</taxon>
        <taxon>Pseudomonadati</taxon>
        <taxon>Bacteroidota</taxon>
        <taxon>Sphingobacteriia</taxon>
        <taxon>Sphingobacteriales</taxon>
        <taxon>Sphingobacteriaceae</taxon>
        <taxon>Sphingobacterium</taxon>
    </lineage>
</organism>
<comment type="caution">
    <text evidence="2">The sequence shown here is derived from an EMBL/GenBank/DDBJ whole genome shotgun (WGS) entry which is preliminary data.</text>
</comment>
<evidence type="ECO:0000313" key="3">
    <source>
        <dbReference type="Proteomes" id="UP001566204"/>
    </source>
</evidence>
<dbReference type="InterPro" id="IPR012338">
    <property type="entry name" value="Beta-lactam/transpept-like"/>
</dbReference>
<reference evidence="2 3" key="1">
    <citation type="submission" date="2024-06" db="EMBL/GenBank/DDBJ databases">
        <title>Soil Sphingobacterium thalpophilum.</title>
        <authorList>
            <person name="Yang J."/>
            <person name="Li J."/>
        </authorList>
    </citation>
    <scope>NUCLEOTIDE SEQUENCE [LARGE SCALE GENOMIC DNA]</scope>
    <source>
        <strain evidence="2 3">22g91tb</strain>
    </source>
</reference>
<dbReference type="InterPro" id="IPR001460">
    <property type="entry name" value="PCN-bd_Tpept"/>
</dbReference>
<accession>A0ABV4HH85</accession>
<dbReference type="EMBL" id="JBEOQB010000004">
    <property type="protein sequence ID" value="MEZ0452896.1"/>
    <property type="molecule type" value="Genomic_DNA"/>
</dbReference>
<gene>
    <name evidence="2" type="ORF">ABTW24_14970</name>
</gene>
<dbReference type="Gene3D" id="3.40.710.10">
    <property type="entry name" value="DD-peptidase/beta-lactamase superfamily"/>
    <property type="match status" value="1"/>
</dbReference>
<name>A0ABV4HH85_9SPHI</name>
<evidence type="ECO:0000313" key="2">
    <source>
        <dbReference type="EMBL" id="MEZ0452896.1"/>
    </source>
</evidence>